<evidence type="ECO:0000313" key="2">
    <source>
        <dbReference type="Proteomes" id="UP001060085"/>
    </source>
</evidence>
<accession>A0ACC0A6U2</accession>
<dbReference type="EMBL" id="CM044707">
    <property type="protein sequence ID" value="KAI5655667.1"/>
    <property type="molecule type" value="Genomic_DNA"/>
</dbReference>
<dbReference type="Proteomes" id="UP001060085">
    <property type="component" value="Linkage Group LG07"/>
</dbReference>
<gene>
    <name evidence="1" type="ORF">M9H77_32854</name>
</gene>
<comment type="caution">
    <text evidence="1">The sequence shown here is derived from an EMBL/GenBank/DDBJ whole genome shotgun (WGS) entry which is preliminary data.</text>
</comment>
<proteinExistence type="predicted"/>
<protein>
    <submittedName>
        <fullName evidence="1">Uncharacterized protein</fullName>
    </submittedName>
</protein>
<sequence length="910" mass="103480">MTIPFTSPTLQFHLPQVPPIISKKVAVIGAGAAGLVAAHELRLEGHKVAVFEREIHLGGTWVYRPDIESDPIGLDPNRNIVHTSLYDSLRTNLPREVMGFRSYPFVAKKRANRDPRRFPGHREVLDYLKDFANEFELNELVRFGTEVWHAGMMENGKWEVRSKRKEGHFTEIYDAVVVCNGHFTEPRLAEIPGIERWPGKQTHSHSYRVPEPFRDQIVILIGNAASAHDISREISEVAKEVHIASRSAQAVDLGKLVGYNNIWLHSVVHSVHEDFSVAFQDGDVVHADIIMHCTGYKYHFPFLETNGIVTLEDNRLGPLYKHIFPPTLAPWLAFVGIPSKVAPFLTFEFQSKWIAGILSDRISLPSAEEMMAGVKAFYSSMEASGIPKRYTHILEHNQFEYDDWLAAECGGPPIEEWRKQMYFITSKRRMNQPETYRDQWEDEHLILQAQEEFSRHFSKMTPIASKRVAVIGAGAAGLASAHELRQEGHEVVVLERENQLGGTWVYSPNTESDPLGLDQTRNLVHSSLYSSLRTNLPREVMGFRAYPFSVKHGPQRDTRRFPSHTEVLEYLKDFADEFGLIELVRFGTEVWHVGLVENGKWMVRSKRREDGDLQKLDEIYDAVVVCNGHYTEPRIAEIPGIEAWPGKQIHSHNYRVPEPFRDQVVVLIGSSASAVDISCEIAEVAKEVHIASRSAKKVVLGLAQGYGNIWLHPMIQSVHEDGSVAFQDGDVVSANVILHCTGYKYHFPFLDTNGIVTVDDNRVGPLYKHIFPPTLGPGLSFVGLPWKVIPLPMFELQSRWIAGALSGRFSLPSTDEMMADVEAFYSSLEVSGIPKRYTHEMASYQFEYDDWLAGQSSSLPVEEWRKQMYDEVSEKKRNNPLSYRDKWEDEHLISQAEKDFLNYIPPKVHQ</sequence>
<name>A0ACC0A6U2_CATRO</name>
<organism evidence="1 2">
    <name type="scientific">Catharanthus roseus</name>
    <name type="common">Madagascar periwinkle</name>
    <name type="synonym">Vinca rosea</name>
    <dbReference type="NCBI Taxonomy" id="4058"/>
    <lineage>
        <taxon>Eukaryota</taxon>
        <taxon>Viridiplantae</taxon>
        <taxon>Streptophyta</taxon>
        <taxon>Embryophyta</taxon>
        <taxon>Tracheophyta</taxon>
        <taxon>Spermatophyta</taxon>
        <taxon>Magnoliopsida</taxon>
        <taxon>eudicotyledons</taxon>
        <taxon>Gunneridae</taxon>
        <taxon>Pentapetalae</taxon>
        <taxon>asterids</taxon>
        <taxon>lamiids</taxon>
        <taxon>Gentianales</taxon>
        <taxon>Apocynaceae</taxon>
        <taxon>Rauvolfioideae</taxon>
        <taxon>Vinceae</taxon>
        <taxon>Catharanthinae</taxon>
        <taxon>Catharanthus</taxon>
    </lineage>
</organism>
<evidence type="ECO:0000313" key="1">
    <source>
        <dbReference type="EMBL" id="KAI5655667.1"/>
    </source>
</evidence>
<reference evidence="2" key="1">
    <citation type="journal article" date="2023" name="Nat. Plants">
        <title>Single-cell RNA sequencing provides a high-resolution roadmap for understanding the multicellular compartmentation of specialized metabolism.</title>
        <authorList>
            <person name="Sun S."/>
            <person name="Shen X."/>
            <person name="Li Y."/>
            <person name="Li Y."/>
            <person name="Wang S."/>
            <person name="Li R."/>
            <person name="Zhang H."/>
            <person name="Shen G."/>
            <person name="Guo B."/>
            <person name="Wei J."/>
            <person name="Xu J."/>
            <person name="St-Pierre B."/>
            <person name="Chen S."/>
            <person name="Sun C."/>
        </authorList>
    </citation>
    <scope>NUCLEOTIDE SEQUENCE [LARGE SCALE GENOMIC DNA]</scope>
</reference>
<keyword evidence="2" id="KW-1185">Reference proteome</keyword>